<organism evidence="2 3">
    <name type="scientific">Colletotrichum siamense</name>
    <name type="common">Anthracnose fungus</name>
    <dbReference type="NCBI Taxonomy" id="690259"/>
    <lineage>
        <taxon>Eukaryota</taxon>
        <taxon>Fungi</taxon>
        <taxon>Dikarya</taxon>
        <taxon>Ascomycota</taxon>
        <taxon>Pezizomycotina</taxon>
        <taxon>Sordariomycetes</taxon>
        <taxon>Hypocreomycetidae</taxon>
        <taxon>Glomerellales</taxon>
        <taxon>Glomerellaceae</taxon>
        <taxon>Colletotrichum</taxon>
        <taxon>Colletotrichum gloeosporioides species complex</taxon>
    </lineage>
</organism>
<sequence>MVDVIPNVTLEAEYHGRGEHFYDYILDANYKTHASVWWGTRLSNIYYTGILTAISQIEGLTEVIPNVEIWKKLDGVRVNRARLAFTPSGPSKDIRSENFFELDWSFNFNNSQILHWIQPEAQNVSKYNSPFWASPTLTESLHYAKIMYSLFALDLGNCESASLLLNDDGLNYAISDPQNMNRIPGGLLNNSDTLYEKLDGKKFNNIPWPDQGPEREPVSLNETFSTFKPLMGNLHCNETTIAAQYLCSVPEQKSPGNMILAIILANLVFLEAAWRILQILTAWRMRKHHQAMVSGGCLEAQRADSDGEGKPIRDGEHASTRYVRLDSGDDQIPGSDSSFLMKRVGSP</sequence>
<reference evidence="2" key="1">
    <citation type="submission" date="2019-06" db="EMBL/GenBank/DDBJ databases">
        <authorList>
            <person name="Gan P."/>
            <person name="Shirasu K."/>
        </authorList>
    </citation>
    <scope>NUCLEOTIDE SEQUENCE [LARGE SCALE GENOMIC DNA]</scope>
    <source>
        <strain evidence="2">CAD2</strain>
    </source>
</reference>
<dbReference type="OrthoDB" id="3220769at2759"/>
<comment type="caution">
    <text evidence="2">The sequence shown here is derived from an EMBL/GenBank/DDBJ whole genome shotgun (WGS) entry which is preliminary data.</text>
</comment>
<dbReference type="AlphaFoldDB" id="A0A9P5F0T4"/>
<proteinExistence type="predicted"/>
<evidence type="ECO:0000313" key="2">
    <source>
        <dbReference type="EMBL" id="KAF4863260.1"/>
    </source>
</evidence>
<gene>
    <name evidence="2" type="ORF">CGCSCA2_v002989</name>
</gene>
<accession>A0A9P5F0T4</accession>
<protein>
    <submittedName>
        <fullName evidence="2">Uncharacterized protein</fullName>
    </submittedName>
</protein>
<name>A0A9P5F0T4_COLSI</name>
<evidence type="ECO:0000256" key="1">
    <source>
        <dbReference type="SAM" id="MobiDB-lite"/>
    </source>
</evidence>
<keyword evidence="3" id="KW-1185">Reference proteome</keyword>
<dbReference type="Proteomes" id="UP000711996">
    <property type="component" value="Unassembled WGS sequence"/>
</dbReference>
<feature type="compositionally biased region" description="Basic and acidic residues" evidence="1">
    <location>
        <begin position="302"/>
        <end position="327"/>
    </location>
</feature>
<evidence type="ECO:0000313" key="3">
    <source>
        <dbReference type="Proteomes" id="UP000711996"/>
    </source>
</evidence>
<dbReference type="EMBL" id="QPMT01000006">
    <property type="protein sequence ID" value="KAF4863260.1"/>
    <property type="molecule type" value="Genomic_DNA"/>
</dbReference>
<feature type="region of interest" description="Disordered" evidence="1">
    <location>
        <begin position="302"/>
        <end position="339"/>
    </location>
</feature>